<dbReference type="AlphaFoldDB" id="A0A8B6FAG7"/>
<evidence type="ECO:0000256" key="4">
    <source>
        <dbReference type="ARBA" id="ARBA00023163"/>
    </source>
</evidence>
<keyword evidence="7" id="KW-1185">Reference proteome</keyword>
<keyword evidence="2" id="KW-0805">Transcription regulation</keyword>
<name>A0A8B6FAG7_MYTGA</name>
<keyword evidence="3" id="KW-0010">Activator</keyword>
<evidence type="ECO:0000256" key="3">
    <source>
        <dbReference type="ARBA" id="ARBA00023159"/>
    </source>
</evidence>
<dbReference type="InterPro" id="IPR026780">
    <property type="entry name" value="PNRC1/2"/>
</dbReference>
<accession>A0A8B6FAG7</accession>
<proteinExistence type="predicted"/>
<evidence type="ECO:0000256" key="1">
    <source>
        <dbReference type="ARBA" id="ARBA00004123"/>
    </source>
</evidence>
<dbReference type="PANTHER" id="PTHR15405">
    <property type="entry name" value="PROLINE-RICH NUCLEAR RECEPTOR COACTIVATOR"/>
    <property type="match status" value="1"/>
</dbReference>
<evidence type="ECO:0000313" key="6">
    <source>
        <dbReference type="EMBL" id="VDI46546.1"/>
    </source>
</evidence>
<gene>
    <name evidence="6" type="ORF">MGAL_10B008513</name>
</gene>
<comment type="subcellular location">
    <subcellularLocation>
        <location evidence="1">Nucleus</location>
    </subcellularLocation>
</comment>
<dbReference type="GO" id="GO:0016071">
    <property type="term" value="P:mRNA metabolic process"/>
    <property type="evidence" value="ECO:0007669"/>
    <property type="project" value="UniProtKB-ARBA"/>
</dbReference>
<keyword evidence="4" id="KW-0804">Transcription</keyword>
<sequence>MTVSDMIRQNEVMLDGQFDCRLEKRNNRQVNKGRQMRSPLKFISRKTPSPKLGSINEHFETKVQIEMEYPNTVYAGAKFSEPPSPTVLPKPPTHWTQRCATNSLPFCNDMAFQLKTILKVPVEA</sequence>
<organism evidence="6 7">
    <name type="scientific">Mytilus galloprovincialis</name>
    <name type="common">Mediterranean mussel</name>
    <dbReference type="NCBI Taxonomy" id="29158"/>
    <lineage>
        <taxon>Eukaryota</taxon>
        <taxon>Metazoa</taxon>
        <taxon>Spiralia</taxon>
        <taxon>Lophotrochozoa</taxon>
        <taxon>Mollusca</taxon>
        <taxon>Bivalvia</taxon>
        <taxon>Autobranchia</taxon>
        <taxon>Pteriomorphia</taxon>
        <taxon>Mytilida</taxon>
        <taxon>Mytiloidea</taxon>
        <taxon>Mytilidae</taxon>
        <taxon>Mytilinae</taxon>
        <taxon>Mytilus</taxon>
    </lineage>
</organism>
<dbReference type="InterPro" id="IPR028322">
    <property type="entry name" value="PNRC-like_rgn"/>
</dbReference>
<dbReference type="EMBL" id="UYJE01006503">
    <property type="protein sequence ID" value="VDI46546.1"/>
    <property type="molecule type" value="Genomic_DNA"/>
</dbReference>
<protein>
    <submittedName>
        <fullName evidence="6">Uncharacterized protein</fullName>
    </submittedName>
</protein>
<reference evidence="6" key="1">
    <citation type="submission" date="2018-11" db="EMBL/GenBank/DDBJ databases">
        <authorList>
            <person name="Alioto T."/>
            <person name="Alioto T."/>
        </authorList>
    </citation>
    <scope>NUCLEOTIDE SEQUENCE</scope>
</reference>
<dbReference type="GO" id="GO:0005634">
    <property type="term" value="C:nucleus"/>
    <property type="evidence" value="ECO:0007669"/>
    <property type="project" value="UniProtKB-SubCell"/>
</dbReference>
<evidence type="ECO:0000256" key="5">
    <source>
        <dbReference type="ARBA" id="ARBA00023242"/>
    </source>
</evidence>
<dbReference type="Pfam" id="PF15365">
    <property type="entry name" value="PNRC"/>
    <property type="match status" value="1"/>
</dbReference>
<dbReference type="Proteomes" id="UP000596742">
    <property type="component" value="Unassembled WGS sequence"/>
</dbReference>
<comment type="caution">
    <text evidence="6">The sequence shown here is derived from an EMBL/GenBank/DDBJ whole genome shotgun (WGS) entry which is preliminary data.</text>
</comment>
<keyword evidence="5" id="KW-0539">Nucleus</keyword>
<evidence type="ECO:0000313" key="7">
    <source>
        <dbReference type="Proteomes" id="UP000596742"/>
    </source>
</evidence>
<evidence type="ECO:0000256" key="2">
    <source>
        <dbReference type="ARBA" id="ARBA00023015"/>
    </source>
</evidence>